<dbReference type="InterPro" id="IPR042099">
    <property type="entry name" value="ANL_N_sf"/>
</dbReference>
<proteinExistence type="predicted"/>
<evidence type="ECO:0000259" key="1">
    <source>
        <dbReference type="Pfam" id="PF00501"/>
    </source>
</evidence>
<feature type="domain" description="AMP-dependent synthetase/ligase" evidence="1">
    <location>
        <begin position="23"/>
        <end position="392"/>
    </location>
</feature>
<dbReference type="InterPro" id="IPR050237">
    <property type="entry name" value="ATP-dep_AMP-bd_enzyme"/>
</dbReference>
<feature type="domain" description="AMP-binding enzyme C-terminal" evidence="2">
    <location>
        <begin position="442"/>
        <end position="517"/>
    </location>
</feature>
<comment type="caution">
    <text evidence="3">The sequence shown here is derived from an EMBL/GenBank/DDBJ whole genome shotgun (WGS) entry which is preliminary data.</text>
</comment>
<dbReference type="InterPro" id="IPR045851">
    <property type="entry name" value="AMP-bd_C_sf"/>
</dbReference>
<gene>
    <name evidence="3" type="ORF">QO018_003521</name>
</gene>
<organism evidence="3 4">
    <name type="scientific">Azospirillum picis</name>
    <dbReference type="NCBI Taxonomy" id="488438"/>
    <lineage>
        <taxon>Bacteria</taxon>
        <taxon>Pseudomonadati</taxon>
        <taxon>Pseudomonadota</taxon>
        <taxon>Alphaproteobacteria</taxon>
        <taxon>Rhodospirillales</taxon>
        <taxon>Azospirillaceae</taxon>
        <taxon>Azospirillum</taxon>
    </lineage>
</organism>
<keyword evidence="3" id="KW-0436">Ligase</keyword>
<dbReference type="PROSITE" id="PS00455">
    <property type="entry name" value="AMP_BINDING"/>
    <property type="match status" value="1"/>
</dbReference>
<sequence length="532" mass="58241">MQHDGAQPETTGLPYLLSDIVADNARWAPDRPALIFNDRTLTWAAFADAVATLQHGLAEQGVTRGSRVAVLDRNSGDYVLLGYALAGMGAVLVPVNMWLRPAEISYILNNCQPLLLVVGSEFLAAAAQAIDPLPEKPRLVLRGTATDGQPGSAPGGISWHDLLDGPWRKQVSRAKSWDDPHLVLYTSGTTGRPKGAIISHRRSVLDALNALPVFGIRRFERFFCYMPLFHTGAWDYLKLYFMQRGAAVIAERFEAESAVAQIERHRCNGMFGVPLVLRQMVESRAWERADLSSMRLIAYANYDPSTLILRIVEAFRERGAVDLGIANAYGLTEGGPYICINRPEDALKRPLSIGVPVPGLQVALLDERMAEVPQGELGEICVRGPALMSGYLNRPEATADAFAGGWLHTGDLGRVDEDGFVYLVDRKKDMIRSAGENVFAKEVELVLIGHPDVRECAVFGMPDDDYGERVVAAVVRNDASDVSAETLIAHVRQTIAGFKAPRQVIFLDDLPKTPAGKIKKHEIKKSLAQPAT</sequence>
<dbReference type="Pfam" id="PF13193">
    <property type="entry name" value="AMP-binding_C"/>
    <property type="match status" value="1"/>
</dbReference>
<reference evidence="3 4" key="1">
    <citation type="submission" date="2023-07" db="EMBL/GenBank/DDBJ databases">
        <title>Genomic Encyclopedia of Type Strains, Phase IV (KMG-IV): sequencing the most valuable type-strain genomes for metagenomic binning, comparative biology and taxonomic classification.</title>
        <authorList>
            <person name="Goeker M."/>
        </authorList>
    </citation>
    <scope>NUCLEOTIDE SEQUENCE [LARGE SCALE GENOMIC DNA]</scope>
    <source>
        <strain evidence="3 4">DSM 19922</strain>
    </source>
</reference>
<accession>A0ABU0MN17</accession>
<dbReference type="InterPro" id="IPR025110">
    <property type="entry name" value="AMP-bd_C"/>
</dbReference>
<dbReference type="Pfam" id="PF00501">
    <property type="entry name" value="AMP-binding"/>
    <property type="match status" value="1"/>
</dbReference>
<dbReference type="EMBL" id="JAUSVU010000013">
    <property type="protein sequence ID" value="MDQ0534644.1"/>
    <property type="molecule type" value="Genomic_DNA"/>
</dbReference>
<dbReference type="Gene3D" id="3.30.300.30">
    <property type="match status" value="1"/>
</dbReference>
<dbReference type="Proteomes" id="UP001244552">
    <property type="component" value="Unassembled WGS sequence"/>
</dbReference>
<dbReference type="PANTHER" id="PTHR43767:SF1">
    <property type="entry name" value="NONRIBOSOMAL PEPTIDE SYNTHASE PES1 (EUROFUNG)-RELATED"/>
    <property type="match status" value="1"/>
</dbReference>
<keyword evidence="4" id="KW-1185">Reference proteome</keyword>
<evidence type="ECO:0000259" key="2">
    <source>
        <dbReference type="Pfam" id="PF13193"/>
    </source>
</evidence>
<dbReference type="Gene3D" id="3.40.50.12780">
    <property type="entry name" value="N-terminal domain of ligase-like"/>
    <property type="match status" value="1"/>
</dbReference>
<protein>
    <submittedName>
        <fullName evidence="3">Acyl-CoA synthetase (AMP-forming)/AMP-acid ligase II</fullName>
    </submittedName>
</protein>
<dbReference type="SUPFAM" id="SSF56801">
    <property type="entry name" value="Acetyl-CoA synthetase-like"/>
    <property type="match status" value="1"/>
</dbReference>
<evidence type="ECO:0000313" key="4">
    <source>
        <dbReference type="Proteomes" id="UP001244552"/>
    </source>
</evidence>
<dbReference type="InterPro" id="IPR020845">
    <property type="entry name" value="AMP-binding_CS"/>
</dbReference>
<dbReference type="PANTHER" id="PTHR43767">
    <property type="entry name" value="LONG-CHAIN-FATTY-ACID--COA LIGASE"/>
    <property type="match status" value="1"/>
</dbReference>
<name>A0ABU0MN17_9PROT</name>
<dbReference type="RefSeq" id="WP_209983687.1">
    <property type="nucleotide sequence ID" value="NZ_JAGINO010000012.1"/>
</dbReference>
<evidence type="ECO:0000313" key="3">
    <source>
        <dbReference type="EMBL" id="MDQ0534644.1"/>
    </source>
</evidence>
<dbReference type="GO" id="GO:0016874">
    <property type="term" value="F:ligase activity"/>
    <property type="evidence" value="ECO:0007669"/>
    <property type="project" value="UniProtKB-KW"/>
</dbReference>
<dbReference type="InterPro" id="IPR000873">
    <property type="entry name" value="AMP-dep_synth/lig_dom"/>
</dbReference>